<dbReference type="Gene3D" id="3.30.450.20">
    <property type="entry name" value="PAS domain"/>
    <property type="match status" value="1"/>
</dbReference>
<dbReference type="CDD" id="cd17546">
    <property type="entry name" value="REC_hyHK_CKI1_RcsC-like"/>
    <property type="match status" value="1"/>
</dbReference>
<dbReference type="SMART" id="SM00448">
    <property type="entry name" value="REC"/>
    <property type="match status" value="1"/>
</dbReference>
<accession>A0ABV1RG49</accession>
<dbReference type="Gene3D" id="3.40.50.2300">
    <property type="match status" value="1"/>
</dbReference>
<dbReference type="InterPro" id="IPR036890">
    <property type="entry name" value="HATPase_C_sf"/>
</dbReference>
<dbReference type="InterPro" id="IPR036097">
    <property type="entry name" value="HisK_dim/P_sf"/>
</dbReference>
<reference evidence="10 11" key="1">
    <citation type="submission" date="2024-06" db="EMBL/GenBank/DDBJ databases">
        <authorList>
            <person name="Chen R.Y."/>
        </authorList>
    </citation>
    <scope>NUCLEOTIDE SEQUENCE [LARGE SCALE GENOMIC DNA]</scope>
    <source>
        <strain evidence="10 11">D2</strain>
    </source>
</reference>
<feature type="transmembrane region" description="Helical" evidence="6">
    <location>
        <begin position="207"/>
        <end position="228"/>
    </location>
</feature>
<keyword evidence="5" id="KW-0597">Phosphoprotein</keyword>
<proteinExistence type="predicted"/>
<dbReference type="InterPro" id="IPR001789">
    <property type="entry name" value="Sig_transdc_resp-reg_receiver"/>
</dbReference>
<protein>
    <recommendedName>
        <fullName evidence="2">histidine kinase</fullName>
        <ecNumber evidence="2">2.7.13.3</ecNumber>
    </recommendedName>
</protein>
<keyword evidence="6" id="KW-0812">Transmembrane</keyword>
<dbReference type="Proteomes" id="UP001467690">
    <property type="component" value="Unassembled WGS sequence"/>
</dbReference>
<dbReference type="Gene3D" id="1.10.287.130">
    <property type="match status" value="1"/>
</dbReference>
<dbReference type="Pfam" id="PF00072">
    <property type="entry name" value="Response_reg"/>
    <property type="match status" value="1"/>
</dbReference>
<evidence type="ECO:0000256" key="3">
    <source>
        <dbReference type="ARBA" id="ARBA00022679"/>
    </source>
</evidence>
<dbReference type="PROSITE" id="PS50113">
    <property type="entry name" value="PAC"/>
    <property type="match status" value="1"/>
</dbReference>
<sequence>MVQLQLVRFFGWLIVFLGCLVIFGWHMQLVALVQLLPSLVPMQYNTALGFILLGLSLLISNKLLKTFCCSFIALIATLTLIQYIAGVDFSIDQLFMQHYITQATSHPGRMAPNTAICFILMSLVLTPTPDKYKNFYQVFLTKFILAAVTLFLSFVALAGYLLNISAAFGWGYYTQMALHTSIGFILGSSTYLLTLHNGERFKITRHMLIMAIATQALCAMCIISWQAIHKKEMANVQQHTQSIARQFESDLAHKYQYSYNALQRMANRLHFTDYINTESWQNDAESYLFDQPWYEGILLLDKNIKRVAERFNDDIISDYIDTLLDLPVVKQALRKAKLNLSAATSNWFILPDGKAYFVIVNPYGQVSYDNYLLAIISFEKLIYKNNHNINWQDIRLYLSQKEQVIFQFAVDNKVDIKQITATEIKVENIIPFGGNEYNIQILPTANLTARYLSNIPTTILVIMLLLSFCLLLTYHTSHQERHKKRCFATLNNQMSRVTGNAALGIWHWNLLDDSLEWDANMLNIYKVPDTQVNQGLSYLVWKEYVHEDDIERVETALLKAFNNKEAWHDEFRIKTTDGSVKHIKADSFVEFNKFAEPIAIIGSNLDITEIKREQLRLAESRRSTELELSINRAIIGNISHEFRTQLNSITGFLQMQHNQIENAGNTVSPQSILHSASNLLAAIDDITDYMSLSQNQLKLKYQTFNLQTEIERVIADIKPAASMNNVRISLDLTKKCNKNFIGDPARIYKIFYNLLNYNAKRLENAIIEIRVDVHADMTSSNQIIEFEMSDNGVALPQMAIETLFQPKQQMDARHLYGYSGLGLTLAAKLARRMKGDISVTSCNQYPTTFHISLPLKLDTDILKPSITDAGTQIALELPNLKGKTILIAEDELINQAVIQALIEPSNANIIMVNNGLEVLDKIKPEPDLILLDIRMPQMDGPSTCVRLRDIGYQKPILALTANVLEEDIESYLQLGFTAHLAKPIMLDELYKVLSQYLMD</sequence>
<evidence type="ECO:0000259" key="9">
    <source>
        <dbReference type="PROSITE" id="PS50113"/>
    </source>
</evidence>
<feature type="transmembrane region" description="Helical" evidence="6">
    <location>
        <begin position="111"/>
        <end position="128"/>
    </location>
</feature>
<evidence type="ECO:0000256" key="2">
    <source>
        <dbReference type="ARBA" id="ARBA00012438"/>
    </source>
</evidence>
<dbReference type="PANTHER" id="PTHR43047">
    <property type="entry name" value="TWO-COMPONENT HISTIDINE PROTEIN KINASE"/>
    <property type="match status" value="1"/>
</dbReference>
<feature type="transmembrane region" description="Helical" evidence="6">
    <location>
        <begin position="42"/>
        <end position="59"/>
    </location>
</feature>
<evidence type="ECO:0000256" key="4">
    <source>
        <dbReference type="ARBA" id="ARBA00022777"/>
    </source>
</evidence>
<feature type="transmembrane region" description="Helical" evidence="6">
    <location>
        <begin position="140"/>
        <end position="164"/>
    </location>
</feature>
<comment type="caution">
    <text evidence="10">The sequence shown here is derived from an EMBL/GenBank/DDBJ whole genome shotgun (WGS) entry which is preliminary data.</text>
</comment>
<evidence type="ECO:0000313" key="10">
    <source>
        <dbReference type="EMBL" id="MER2491914.1"/>
    </source>
</evidence>
<dbReference type="EC" id="2.7.13.3" evidence="2"/>
<keyword evidence="3" id="KW-0808">Transferase</keyword>
<dbReference type="CDD" id="cd00130">
    <property type="entry name" value="PAS"/>
    <property type="match status" value="1"/>
</dbReference>
<dbReference type="InterPro" id="IPR005467">
    <property type="entry name" value="His_kinase_dom"/>
</dbReference>
<dbReference type="InterPro" id="IPR003594">
    <property type="entry name" value="HATPase_dom"/>
</dbReference>
<dbReference type="RefSeq" id="WP_185976570.1">
    <property type="nucleotide sequence ID" value="NZ_CP041660.1"/>
</dbReference>
<dbReference type="Gene3D" id="3.30.565.10">
    <property type="entry name" value="Histidine kinase-like ATPase, C-terminal domain"/>
    <property type="match status" value="1"/>
</dbReference>
<keyword evidence="6" id="KW-0472">Membrane</keyword>
<dbReference type="PROSITE" id="PS50110">
    <property type="entry name" value="RESPONSE_REGULATORY"/>
    <property type="match status" value="1"/>
</dbReference>
<evidence type="ECO:0000256" key="6">
    <source>
        <dbReference type="SAM" id="Phobius"/>
    </source>
</evidence>
<dbReference type="InterPro" id="IPR000014">
    <property type="entry name" value="PAS"/>
</dbReference>
<dbReference type="EMBL" id="JBELOE010000154">
    <property type="protein sequence ID" value="MER2491914.1"/>
    <property type="molecule type" value="Genomic_DNA"/>
</dbReference>
<evidence type="ECO:0000256" key="1">
    <source>
        <dbReference type="ARBA" id="ARBA00000085"/>
    </source>
</evidence>
<feature type="transmembrane region" description="Helical" evidence="6">
    <location>
        <begin position="176"/>
        <end position="195"/>
    </location>
</feature>
<organism evidence="10 11">
    <name type="scientific">Catenovulum sediminis</name>
    <dbReference type="NCBI Taxonomy" id="1740262"/>
    <lineage>
        <taxon>Bacteria</taxon>
        <taxon>Pseudomonadati</taxon>
        <taxon>Pseudomonadota</taxon>
        <taxon>Gammaproteobacteria</taxon>
        <taxon>Alteromonadales</taxon>
        <taxon>Alteromonadaceae</taxon>
        <taxon>Catenovulum</taxon>
    </lineage>
</organism>
<feature type="domain" description="Histidine kinase" evidence="7">
    <location>
        <begin position="637"/>
        <end position="857"/>
    </location>
</feature>
<dbReference type="SMART" id="SM00387">
    <property type="entry name" value="HATPase_c"/>
    <property type="match status" value="1"/>
</dbReference>
<keyword evidence="11" id="KW-1185">Reference proteome</keyword>
<feature type="domain" description="Response regulatory" evidence="8">
    <location>
        <begin position="884"/>
        <end position="997"/>
    </location>
</feature>
<dbReference type="InterPro" id="IPR011006">
    <property type="entry name" value="CheY-like_superfamily"/>
</dbReference>
<keyword evidence="4" id="KW-0418">Kinase</keyword>
<feature type="transmembrane region" description="Helical" evidence="6">
    <location>
        <begin position="71"/>
        <end position="91"/>
    </location>
</feature>
<dbReference type="SUPFAM" id="SSF55874">
    <property type="entry name" value="ATPase domain of HSP90 chaperone/DNA topoisomerase II/histidine kinase"/>
    <property type="match status" value="1"/>
</dbReference>
<feature type="domain" description="PAC" evidence="9">
    <location>
        <begin position="567"/>
        <end position="619"/>
    </location>
</feature>
<evidence type="ECO:0000313" key="11">
    <source>
        <dbReference type="Proteomes" id="UP001467690"/>
    </source>
</evidence>
<dbReference type="SUPFAM" id="SSF52172">
    <property type="entry name" value="CheY-like"/>
    <property type="match status" value="1"/>
</dbReference>
<dbReference type="InterPro" id="IPR000700">
    <property type="entry name" value="PAS-assoc_C"/>
</dbReference>
<dbReference type="InterPro" id="IPR035965">
    <property type="entry name" value="PAS-like_dom_sf"/>
</dbReference>
<feature type="transmembrane region" description="Helical" evidence="6">
    <location>
        <begin position="12"/>
        <end position="36"/>
    </location>
</feature>
<comment type="catalytic activity">
    <reaction evidence="1">
        <text>ATP + protein L-histidine = ADP + protein N-phospho-L-histidine.</text>
        <dbReference type="EC" id="2.7.13.3"/>
    </reaction>
</comment>
<dbReference type="PROSITE" id="PS50109">
    <property type="entry name" value="HIS_KIN"/>
    <property type="match status" value="1"/>
</dbReference>
<dbReference type="SUPFAM" id="SSF55785">
    <property type="entry name" value="PYP-like sensor domain (PAS domain)"/>
    <property type="match status" value="1"/>
</dbReference>
<gene>
    <name evidence="10" type="ORF">ABS311_08450</name>
</gene>
<feature type="modified residue" description="4-aspartylphosphate" evidence="5">
    <location>
        <position position="932"/>
    </location>
</feature>
<dbReference type="InterPro" id="IPR013655">
    <property type="entry name" value="PAS_fold_3"/>
</dbReference>
<dbReference type="Pfam" id="PF08447">
    <property type="entry name" value="PAS_3"/>
    <property type="match status" value="1"/>
</dbReference>
<dbReference type="Pfam" id="PF02518">
    <property type="entry name" value="HATPase_c"/>
    <property type="match status" value="1"/>
</dbReference>
<evidence type="ECO:0000256" key="5">
    <source>
        <dbReference type="PROSITE-ProRule" id="PRU00169"/>
    </source>
</evidence>
<keyword evidence="6" id="KW-1133">Transmembrane helix</keyword>
<dbReference type="SUPFAM" id="SSF47384">
    <property type="entry name" value="Homodimeric domain of signal transducing histidine kinase"/>
    <property type="match status" value="1"/>
</dbReference>
<evidence type="ECO:0000259" key="7">
    <source>
        <dbReference type="PROSITE" id="PS50109"/>
    </source>
</evidence>
<dbReference type="CDD" id="cd00082">
    <property type="entry name" value="HisKA"/>
    <property type="match status" value="1"/>
</dbReference>
<name>A0ABV1RG49_9ALTE</name>
<evidence type="ECO:0000259" key="8">
    <source>
        <dbReference type="PROSITE" id="PS50110"/>
    </source>
</evidence>
<dbReference type="InterPro" id="IPR003661">
    <property type="entry name" value="HisK_dim/P_dom"/>
</dbReference>
<dbReference type="Gene3D" id="2.10.70.100">
    <property type="match status" value="1"/>
</dbReference>